<proteinExistence type="predicted"/>
<gene>
    <name evidence="1" type="ORF">EAS61_35515</name>
</gene>
<dbReference type="EMBL" id="RKMK01000055">
    <property type="protein sequence ID" value="RXG85690.1"/>
    <property type="molecule type" value="Genomic_DNA"/>
</dbReference>
<evidence type="ECO:0000313" key="2">
    <source>
        <dbReference type="Proteomes" id="UP000290174"/>
    </source>
</evidence>
<name>A0A4Q0Q9P4_9BRAD</name>
<dbReference type="RefSeq" id="WP_128956980.1">
    <property type="nucleotide sequence ID" value="NZ_RKMK01000055.1"/>
</dbReference>
<evidence type="ECO:0000313" key="1">
    <source>
        <dbReference type="EMBL" id="RXG85690.1"/>
    </source>
</evidence>
<protein>
    <submittedName>
        <fullName evidence="1">Uncharacterized protein</fullName>
    </submittedName>
</protein>
<reference evidence="1 2" key="1">
    <citation type="submission" date="2018-11" db="EMBL/GenBank/DDBJ databases">
        <title>Bradyrhizobium sp. nov., isolated from effective nodules of peanut in China.</title>
        <authorList>
            <person name="Li Y."/>
        </authorList>
    </citation>
    <scope>NUCLEOTIDE SEQUENCE [LARGE SCALE GENOMIC DNA]</scope>
    <source>
        <strain evidence="1 2">CCBAU 51770</strain>
    </source>
</reference>
<sequence length="380" mass="41786">MSIFDDIPRTSVAPPAGETQFAYLNLSARPEAGRVREKVDAWFDGYPEKNRDELIARFRSAIDDQHHSAFFEVFLYHLLLARGCKVLEIEPTLPHTTKSPDFLAENAAQEKFYLEAVQANGLSGQDVAARARLSMALVAIDGTTSPLHFLDLTVSGGPSEPLSTKKLVTALRSWIASLPADETAKDVPPFVWEENGAKIELRAWTSSKPDPVGRAIGISRTPVMRIEPSQDIRPALKKKASRYGKLEHAYLVALNGLSTHHSEEAVIDALLGTPVARISRGPNGEEIVEELRQPDGIWYGPPDGQPQNTRLSGVLALKRIDPWNFCSKTGLLIPNPWAAKLLPKLGLGTAEFVLKGNQYERVEGQPMHALVGLPAVWPEE</sequence>
<dbReference type="AlphaFoldDB" id="A0A4Q0Q9P4"/>
<comment type="caution">
    <text evidence="1">The sequence shown here is derived from an EMBL/GenBank/DDBJ whole genome shotgun (WGS) entry which is preliminary data.</text>
</comment>
<organism evidence="1 2">
    <name type="scientific">Bradyrhizobium zhanjiangense</name>
    <dbReference type="NCBI Taxonomy" id="1325107"/>
    <lineage>
        <taxon>Bacteria</taxon>
        <taxon>Pseudomonadati</taxon>
        <taxon>Pseudomonadota</taxon>
        <taxon>Alphaproteobacteria</taxon>
        <taxon>Hyphomicrobiales</taxon>
        <taxon>Nitrobacteraceae</taxon>
        <taxon>Bradyrhizobium</taxon>
    </lineage>
</organism>
<accession>A0A4Q0Q9P4</accession>
<dbReference type="Proteomes" id="UP000290174">
    <property type="component" value="Unassembled WGS sequence"/>
</dbReference>